<sequence>MRKANSRRRRLRRFGRLPPQWVVTTRQLAQSLPSVTIGRGSQPIEQGVSISATSFGEHHFQSSVFSRFPCPTARDHYHRAARTQMASFTKCDKHSPIFVANGFGVLLDAAVSET</sequence>
<reference evidence="1 2" key="1">
    <citation type="submission" date="2007-06" db="EMBL/GenBank/DDBJ databases">
        <title>The Genome Sequence of Coccidioides posadasii RMSCC_3488.</title>
        <authorList>
            <consortium name="Coccidioides Genome Resources Consortium"/>
            <consortium name="The Broad Institute Genome Sequencing Platform"/>
            <person name="Henn M.R."/>
            <person name="Sykes S."/>
            <person name="Young S."/>
            <person name="Jaffe D."/>
            <person name="Berlin A."/>
            <person name="Alvarez P."/>
            <person name="Butler J."/>
            <person name="Gnerre S."/>
            <person name="Grabherr M."/>
            <person name="Mauceli E."/>
            <person name="Brockman W."/>
            <person name="Kodira C."/>
            <person name="Alvarado L."/>
            <person name="Zeng Q."/>
            <person name="Crawford M."/>
            <person name="Antoine C."/>
            <person name="Devon K."/>
            <person name="Galgiani J."/>
            <person name="Orsborn K."/>
            <person name="Lewis M.L."/>
            <person name="Nusbaum C."/>
            <person name="Galagan J."/>
            <person name="Birren B."/>
        </authorList>
    </citation>
    <scope>NUCLEOTIDE SEQUENCE [LARGE SCALE GENOMIC DNA]</scope>
    <source>
        <strain evidence="1 2">RMSCC 3488</strain>
    </source>
</reference>
<dbReference type="EMBL" id="DS268112">
    <property type="protein sequence ID" value="KMM70974.1"/>
    <property type="molecule type" value="Genomic_DNA"/>
</dbReference>
<reference evidence="2" key="2">
    <citation type="journal article" date="2009" name="Genome Res.">
        <title>Comparative genomic analyses of the human fungal pathogens Coccidioides and their relatives.</title>
        <authorList>
            <person name="Sharpton T.J."/>
            <person name="Stajich J.E."/>
            <person name="Rounsley S.D."/>
            <person name="Gardner M.J."/>
            <person name="Wortman J.R."/>
            <person name="Jordar V.S."/>
            <person name="Maiti R."/>
            <person name="Kodira C.D."/>
            <person name="Neafsey D.E."/>
            <person name="Zeng Q."/>
            <person name="Hung C.-Y."/>
            <person name="McMahan C."/>
            <person name="Muszewska A."/>
            <person name="Grynberg M."/>
            <person name="Mandel M.A."/>
            <person name="Kellner E.M."/>
            <person name="Barker B.M."/>
            <person name="Galgiani J.N."/>
            <person name="Orbach M.J."/>
            <person name="Kirkland T.N."/>
            <person name="Cole G.T."/>
            <person name="Henn M.R."/>
            <person name="Birren B.W."/>
            <person name="Taylor J.W."/>
        </authorList>
    </citation>
    <scope>NUCLEOTIDE SEQUENCE [LARGE SCALE GENOMIC DNA]</scope>
    <source>
        <strain evidence="2">RMSCC 3488</strain>
    </source>
</reference>
<proteinExistence type="predicted"/>
<protein>
    <submittedName>
        <fullName evidence="1">Uncharacterized protein</fullName>
    </submittedName>
</protein>
<dbReference type="Proteomes" id="UP000054567">
    <property type="component" value="Unassembled WGS sequence"/>
</dbReference>
<accession>A0A0J6FPS5</accession>
<reference evidence="2" key="3">
    <citation type="journal article" date="2010" name="Genome Res.">
        <title>Population genomic sequencing of Coccidioides fungi reveals recent hybridization and transposon control.</title>
        <authorList>
            <person name="Neafsey D.E."/>
            <person name="Barker B.M."/>
            <person name="Sharpton T.J."/>
            <person name="Stajich J.E."/>
            <person name="Park D.J."/>
            <person name="Whiston E."/>
            <person name="Hung C.-Y."/>
            <person name="McMahan C."/>
            <person name="White J."/>
            <person name="Sykes S."/>
            <person name="Heiman D."/>
            <person name="Young S."/>
            <person name="Zeng Q."/>
            <person name="Abouelleil A."/>
            <person name="Aftuck L."/>
            <person name="Bessette D."/>
            <person name="Brown A."/>
            <person name="FitzGerald M."/>
            <person name="Lui A."/>
            <person name="Macdonald J.P."/>
            <person name="Priest M."/>
            <person name="Orbach M.J."/>
            <person name="Galgiani J.N."/>
            <person name="Kirkland T.N."/>
            <person name="Cole G.T."/>
            <person name="Birren B.W."/>
            <person name="Henn M.R."/>
            <person name="Taylor J.W."/>
            <person name="Rounsley S.D."/>
        </authorList>
    </citation>
    <scope>NUCLEOTIDE SEQUENCE [LARGE SCALE GENOMIC DNA]</scope>
    <source>
        <strain evidence="2">RMSCC 3488</strain>
    </source>
</reference>
<gene>
    <name evidence="1" type="ORF">CPAG_07283</name>
</gene>
<organism evidence="1 2">
    <name type="scientific">Coccidioides posadasii RMSCC 3488</name>
    <dbReference type="NCBI Taxonomy" id="454284"/>
    <lineage>
        <taxon>Eukaryota</taxon>
        <taxon>Fungi</taxon>
        <taxon>Dikarya</taxon>
        <taxon>Ascomycota</taxon>
        <taxon>Pezizomycotina</taxon>
        <taxon>Eurotiomycetes</taxon>
        <taxon>Eurotiomycetidae</taxon>
        <taxon>Onygenales</taxon>
        <taxon>Onygenaceae</taxon>
        <taxon>Coccidioides</taxon>
    </lineage>
</organism>
<name>A0A0J6FPS5_COCPO</name>
<dbReference type="VEuPathDB" id="FungiDB:CPAG_07283"/>
<evidence type="ECO:0000313" key="2">
    <source>
        <dbReference type="Proteomes" id="UP000054567"/>
    </source>
</evidence>
<evidence type="ECO:0000313" key="1">
    <source>
        <dbReference type="EMBL" id="KMM70974.1"/>
    </source>
</evidence>
<dbReference type="AlphaFoldDB" id="A0A0J6FPS5"/>